<dbReference type="SMART" id="SM00072">
    <property type="entry name" value="GuKc"/>
    <property type="match status" value="1"/>
</dbReference>
<dbReference type="InterPro" id="IPR027417">
    <property type="entry name" value="P-loop_NTPase"/>
</dbReference>
<dbReference type="AlphaFoldDB" id="A0A2T5MGP4"/>
<dbReference type="PROSITE" id="PS00856">
    <property type="entry name" value="GUANYLATE_KINASE_1"/>
    <property type="match status" value="1"/>
</dbReference>
<evidence type="ECO:0000313" key="11">
    <source>
        <dbReference type="EMBL" id="PTU31699.1"/>
    </source>
</evidence>
<gene>
    <name evidence="9" type="primary">gmk</name>
    <name evidence="11" type="ORF">CJD38_10340</name>
</gene>
<dbReference type="FunFam" id="3.30.63.10:FF:000002">
    <property type="entry name" value="Guanylate kinase 1"/>
    <property type="match status" value="1"/>
</dbReference>
<dbReference type="EC" id="2.7.4.8" evidence="2 9"/>
<evidence type="ECO:0000256" key="5">
    <source>
        <dbReference type="ARBA" id="ARBA00022741"/>
    </source>
</evidence>
<protein>
    <recommendedName>
        <fullName evidence="3 9">Guanylate kinase</fullName>
        <ecNumber evidence="2 9">2.7.4.8</ecNumber>
    </recommendedName>
    <alternativeName>
        <fullName evidence="8 9">GMP kinase</fullName>
    </alternativeName>
</protein>
<evidence type="ECO:0000256" key="9">
    <source>
        <dbReference type="HAMAP-Rule" id="MF_00328"/>
    </source>
</evidence>
<evidence type="ECO:0000256" key="1">
    <source>
        <dbReference type="ARBA" id="ARBA00005790"/>
    </source>
</evidence>
<dbReference type="RefSeq" id="WP_107940249.1">
    <property type="nucleotide sequence ID" value="NZ_QANS01000003.1"/>
</dbReference>
<keyword evidence="7 9" id="KW-0067">ATP-binding</keyword>
<evidence type="ECO:0000256" key="3">
    <source>
        <dbReference type="ARBA" id="ARBA00016296"/>
    </source>
</evidence>
<dbReference type="PROSITE" id="PS50052">
    <property type="entry name" value="GUANYLATE_KINASE_2"/>
    <property type="match status" value="1"/>
</dbReference>
<evidence type="ECO:0000256" key="7">
    <source>
        <dbReference type="ARBA" id="ARBA00022840"/>
    </source>
</evidence>
<comment type="similarity">
    <text evidence="1 9">Belongs to the guanylate kinase family.</text>
</comment>
<dbReference type="OrthoDB" id="9808150at2"/>
<dbReference type="InterPro" id="IPR008144">
    <property type="entry name" value="Guanylate_kin-like_dom"/>
</dbReference>
<dbReference type="InterPro" id="IPR020590">
    <property type="entry name" value="Guanylate_kinase_CS"/>
</dbReference>
<dbReference type="Proteomes" id="UP000244248">
    <property type="component" value="Unassembled WGS sequence"/>
</dbReference>
<dbReference type="SUPFAM" id="SSF52540">
    <property type="entry name" value="P-loop containing nucleoside triphosphate hydrolases"/>
    <property type="match status" value="1"/>
</dbReference>
<comment type="function">
    <text evidence="9">Essential for recycling GMP and indirectly, cGMP.</text>
</comment>
<evidence type="ECO:0000256" key="2">
    <source>
        <dbReference type="ARBA" id="ARBA00012961"/>
    </source>
</evidence>
<name>A0A2T5MGP4_9GAMM</name>
<organism evidence="11 12">
    <name type="scientific">Stenotrophobium rhamnosiphilum</name>
    <dbReference type="NCBI Taxonomy" id="2029166"/>
    <lineage>
        <taxon>Bacteria</taxon>
        <taxon>Pseudomonadati</taxon>
        <taxon>Pseudomonadota</taxon>
        <taxon>Gammaproteobacteria</taxon>
        <taxon>Nevskiales</taxon>
        <taxon>Nevskiaceae</taxon>
        <taxon>Stenotrophobium</taxon>
    </lineage>
</organism>
<dbReference type="PANTHER" id="PTHR23117:SF13">
    <property type="entry name" value="GUANYLATE KINASE"/>
    <property type="match status" value="1"/>
</dbReference>
<comment type="caution">
    <text evidence="11">The sequence shown here is derived from an EMBL/GenBank/DDBJ whole genome shotgun (WGS) entry which is preliminary data.</text>
</comment>
<dbReference type="InterPro" id="IPR008145">
    <property type="entry name" value="GK/Ca_channel_bsu"/>
</dbReference>
<keyword evidence="4 9" id="KW-0808">Transferase</keyword>
<dbReference type="Pfam" id="PF00625">
    <property type="entry name" value="Guanylate_kin"/>
    <property type="match status" value="1"/>
</dbReference>
<evidence type="ECO:0000256" key="6">
    <source>
        <dbReference type="ARBA" id="ARBA00022777"/>
    </source>
</evidence>
<dbReference type="Gene3D" id="3.40.50.300">
    <property type="entry name" value="P-loop containing nucleotide triphosphate hydrolases"/>
    <property type="match status" value="1"/>
</dbReference>
<keyword evidence="6 9" id="KW-0418">Kinase</keyword>
<dbReference type="Gene3D" id="3.30.63.10">
    <property type="entry name" value="Guanylate Kinase phosphate binding domain"/>
    <property type="match status" value="1"/>
</dbReference>
<keyword evidence="5 9" id="KW-0547">Nucleotide-binding</keyword>
<evidence type="ECO:0000259" key="10">
    <source>
        <dbReference type="PROSITE" id="PS50052"/>
    </source>
</evidence>
<evidence type="ECO:0000256" key="4">
    <source>
        <dbReference type="ARBA" id="ARBA00022679"/>
    </source>
</evidence>
<proteinExistence type="inferred from homology"/>
<dbReference type="CDD" id="cd00071">
    <property type="entry name" value="GMPK"/>
    <property type="match status" value="1"/>
</dbReference>
<feature type="domain" description="Guanylate kinase-like" evidence="10">
    <location>
        <begin position="4"/>
        <end position="186"/>
    </location>
</feature>
<dbReference type="GO" id="GO:0005524">
    <property type="term" value="F:ATP binding"/>
    <property type="evidence" value="ECO:0007669"/>
    <property type="project" value="UniProtKB-UniRule"/>
</dbReference>
<evidence type="ECO:0000313" key="12">
    <source>
        <dbReference type="Proteomes" id="UP000244248"/>
    </source>
</evidence>
<feature type="binding site" evidence="9">
    <location>
        <begin position="11"/>
        <end position="18"/>
    </location>
    <ligand>
        <name>ATP</name>
        <dbReference type="ChEBI" id="CHEBI:30616"/>
    </ligand>
</feature>
<dbReference type="EMBL" id="QANS01000003">
    <property type="protein sequence ID" value="PTU31699.1"/>
    <property type="molecule type" value="Genomic_DNA"/>
</dbReference>
<comment type="subcellular location">
    <subcellularLocation>
        <location evidence="9">Cytoplasm</location>
    </subcellularLocation>
</comment>
<comment type="catalytic activity">
    <reaction evidence="9">
        <text>GMP + ATP = GDP + ADP</text>
        <dbReference type="Rhea" id="RHEA:20780"/>
        <dbReference type="ChEBI" id="CHEBI:30616"/>
        <dbReference type="ChEBI" id="CHEBI:58115"/>
        <dbReference type="ChEBI" id="CHEBI:58189"/>
        <dbReference type="ChEBI" id="CHEBI:456216"/>
        <dbReference type="EC" id="2.7.4.8"/>
    </reaction>
</comment>
<keyword evidence="9" id="KW-0963">Cytoplasm</keyword>
<dbReference type="GO" id="GO:0004385">
    <property type="term" value="F:GMP kinase activity"/>
    <property type="evidence" value="ECO:0007669"/>
    <property type="project" value="UniProtKB-UniRule"/>
</dbReference>
<dbReference type="GO" id="GO:0005829">
    <property type="term" value="C:cytosol"/>
    <property type="evidence" value="ECO:0007669"/>
    <property type="project" value="TreeGrafter"/>
</dbReference>
<dbReference type="HAMAP" id="MF_00328">
    <property type="entry name" value="Guanylate_kinase"/>
    <property type="match status" value="1"/>
</dbReference>
<sequence>MTRGNLYVVSAPSGGGKTSLTRALVPLLAEQGIRAVISVSYTTRAPRPGEQDGVHYHFVTEQRFVEMIEHGDFFEHAHVFGRRYGTGRAKTEELLAEGADVILDIDWQGGRQVRALAPDAQGIFILPPSLAELERRLRGRGQDSDEVIAGRMREAQDEISHFDEYGHLVVNEVFDRALAELAAIFSRVRQGDRTPRNAVPAGLTTELLAKKGPIG</sequence>
<reference evidence="11 12" key="1">
    <citation type="submission" date="2018-04" db="EMBL/GenBank/DDBJ databases">
        <title>Novel species isolated from glacier.</title>
        <authorList>
            <person name="Liu Q."/>
            <person name="Xin Y.-H."/>
        </authorList>
    </citation>
    <scope>NUCLEOTIDE SEQUENCE [LARGE SCALE GENOMIC DNA]</scope>
    <source>
        <strain evidence="11 12">GT1R17</strain>
    </source>
</reference>
<dbReference type="InterPro" id="IPR017665">
    <property type="entry name" value="Guanylate_kinase"/>
</dbReference>
<keyword evidence="12" id="KW-1185">Reference proteome</keyword>
<dbReference type="NCBIfam" id="TIGR03263">
    <property type="entry name" value="guanyl_kin"/>
    <property type="match status" value="1"/>
</dbReference>
<accession>A0A2T5MGP4</accession>
<dbReference type="PANTHER" id="PTHR23117">
    <property type="entry name" value="GUANYLATE KINASE-RELATED"/>
    <property type="match status" value="1"/>
</dbReference>
<evidence type="ECO:0000256" key="8">
    <source>
        <dbReference type="ARBA" id="ARBA00030128"/>
    </source>
</evidence>